<reference evidence="1" key="3">
    <citation type="submission" date="2025-09" db="UniProtKB">
        <authorList>
            <consortium name="Ensembl"/>
        </authorList>
    </citation>
    <scope>IDENTIFICATION</scope>
</reference>
<dbReference type="InParanoid" id="G1LAS7"/>
<proteinExistence type="predicted"/>
<dbReference type="HOGENOM" id="CLU_007265_3_5_1"/>
<keyword evidence="2" id="KW-1185">Reference proteome</keyword>
<organism evidence="1 2">
    <name type="scientific">Ailuropoda melanoleuca</name>
    <name type="common">Giant panda</name>
    <dbReference type="NCBI Taxonomy" id="9646"/>
    <lineage>
        <taxon>Eukaryota</taxon>
        <taxon>Metazoa</taxon>
        <taxon>Chordata</taxon>
        <taxon>Craniata</taxon>
        <taxon>Vertebrata</taxon>
        <taxon>Euteleostomi</taxon>
        <taxon>Mammalia</taxon>
        <taxon>Eutheria</taxon>
        <taxon>Laurasiatheria</taxon>
        <taxon>Carnivora</taxon>
        <taxon>Caniformia</taxon>
        <taxon>Ursidae</taxon>
        <taxon>Ailuropoda</taxon>
    </lineage>
</organism>
<dbReference type="AlphaFoldDB" id="G1LAS7"/>
<dbReference type="eggNOG" id="KOG0052">
    <property type="taxonomic scope" value="Eukaryota"/>
</dbReference>
<sequence>LHTHGFAGNHIHDGGVTRLQVLGVLFQFLARSSVDLFLQFCELAGNVGGVAIQHWRIPLADLARVVQDNDLGSEAPGLHGGVVLAVTSHVPSSDILHRHVLYVEANVVTRESLHQSLVVHLHRLHFSGDVTGGKGDHHASLDDTSFHSAHGHCANTSYLVDILQGQTQRLVGGAGRGDDRVQSFQQGNSTGISLLTVNLPALEPGHVGAGLQHVVSVPARDWHEGHGGGVVADFLDVGADFLGDFLVSLLAVGGLGGVHLVDANDELFHPQGVGQEGMLTGLAVLGDAGFKLSHATSHDQHSTVSLGGASDHVLDEIPVPGGIDDGDVVLGSLEFPEGDVDGDATLPFCLQLVQHPGVLKGSFAHLGRLLLELLDGPLVDAPALVDQVAGGRGLAGVHMADDHDVDVGLFLSHCGGGGGRCWGLPGRAASL</sequence>
<accession>G1LAS7</accession>
<dbReference type="Ensembl" id="ENSAMET00000004163.2">
    <property type="protein sequence ID" value="ENSAMEP00000004000.2"/>
    <property type="gene ID" value="ENSAMEG00000003800.2"/>
</dbReference>
<reference evidence="1" key="2">
    <citation type="submission" date="2025-08" db="UniProtKB">
        <authorList>
            <consortium name="Ensembl"/>
        </authorList>
    </citation>
    <scope>IDENTIFICATION</scope>
</reference>
<protein>
    <submittedName>
        <fullName evidence="1">Uncharacterized protein</fullName>
    </submittedName>
</protein>
<reference evidence="1 2" key="1">
    <citation type="journal article" date="2010" name="Nature">
        <title>The sequence and de novo assembly of the giant panda genome.</title>
        <authorList>
            <person name="Li R."/>
            <person name="Fan W."/>
            <person name="Tian G."/>
            <person name="Zhu H."/>
            <person name="He L."/>
            <person name="Cai J."/>
            <person name="Huang Q."/>
            <person name="Cai Q."/>
            <person name="Li B."/>
            <person name="Bai Y."/>
            <person name="Zhang Z."/>
            <person name="Zhang Y."/>
            <person name="Wang W."/>
            <person name="Li J."/>
            <person name="Wei F."/>
            <person name="Li H."/>
            <person name="Jian M."/>
            <person name="Li J."/>
            <person name="Zhang Z."/>
            <person name="Nielsen R."/>
            <person name="Li D."/>
            <person name="Gu W."/>
            <person name="Yang Z."/>
            <person name="Xuan Z."/>
            <person name="Ryder O.A."/>
            <person name="Leung F.C."/>
            <person name="Zhou Y."/>
            <person name="Cao J."/>
            <person name="Sun X."/>
            <person name="Fu Y."/>
            <person name="Fang X."/>
            <person name="Guo X."/>
            <person name="Wang B."/>
            <person name="Hou R."/>
            <person name="Shen F."/>
            <person name="Mu B."/>
            <person name="Ni P."/>
            <person name="Lin R."/>
            <person name="Qian W."/>
            <person name="Wang G."/>
            <person name="Yu C."/>
            <person name="Nie W."/>
            <person name="Wang J."/>
            <person name="Wu Z."/>
            <person name="Liang H."/>
            <person name="Min J."/>
            <person name="Wu Q."/>
            <person name="Cheng S."/>
            <person name="Ruan J."/>
            <person name="Wang M."/>
            <person name="Shi Z."/>
            <person name="Wen M."/>
            <person name="Liu B."/>
            <person name="Ren X."/>
            <person name="Zheng H."/>
            <person name="Dong D."/>
            <person name="Cook K."/>
            <person name="Shan G."/>
            <person name="Zhang H."/>
            <person name="Kosiol C."/>
            <person name="Xie X."/>
            <person name="Lu Z."/>
            <person name="Zheng H."/>
            <person name="Li Y."/>
            <person name="Steiner C.C."/>
            <person name="Lam T.T."/>
            <person name="Lin S."/>
            <person name="Zhang Q."/>
            <person name="Li G."/>
            <person name="Tian J."/>
            <person name="Gong T."/>
            <person name="Liu H."/>
            <person name="Zhang D."/>
            <person name="Fang L."/>
            <person name="Ye C."/>
            <person name="Zhang J."/>
            <person name="Hu W."/>
            <person name="Xu A."/>
            <person name="Ren Y."/>
            <person name="Zhang G."/>
            <person name="Bruford M.W."/>
            <person name="Li Q."/>
            <person name="Ma L."/>
            <person name="Guo Y."/>
            <person name="An N."/>
            <person name="Hu Y."/>
            <person name="Zheng Y."/>
            <person name="Shi Y."/>
            <person name="Li Z."/>
            <person name="Liu Q."/>
            <person name="Chen Y."/>
            <person name="Zhao J."/>
            <person name="Qu N."/>
            <person name="Zhao S."/>
            <person name="Tian F."/>
            <person name="Wang X."/>
            <person name="Wang H."/>
            <person name="Xu L."/>
            <person name="Liu X."/>
            <person name="Vinar T."/>
            <person name="Wang Y."/>
            <person name="Lam T.W."/>
            <person name="Yiu S.M."/>
            <person name="Liu S."/>
            <person name="Zhang H."/>
            <person name="Li D."/>
            <person name="Huang Y."/>
            <person name="Wang X."/>
            <person name="Yang G."/>
            <person name="Jiang Z."/>
            <person name="Wang J."/>
            <person name="Qin N."/>
            <person name="Li L."/>
            <person name="Li J."/>
            <person name="Bolund L."/>
            <person name="Kristiansen K."/>
            <person name="Wong G.K."/>
            <person name="Olson M."/>
            <person name="Zhang X."/>
            <person name="Li S."/>
            <person name="Yang H."/>
            <person name="Wang J."/>
            <person name="Wang J."/>
        </authorList>
    </citation>
    <scope>NUCLEOTIDE SEQUENCE [LARGE SCALE GENOMIC DNA]</scope>
</reference>
<evidence type="ECO:0000313" key="1">
    <source>
        <dbReference type="Ensembl" id="ENSAMEP00000004000.2"/>
    </source>
</evidence>
<evidence type="ECO:0000313" key="2">
    <source>
        <dbReference type="Proteomes" id="UP000008912"/>
    </source>
</evidence>
<dbReference type="GeneTree" id="ENSGT01100000265255"/>
<dbReference type="STRING" id="9646.ENSAMEP00000004000"/>
<name>G1LAS7_AILME</name>
<dbReference type="Proteomes" id="UP000008912">
    <property type="component" value="Unassembled WGS sequence"/>
</dbReference>